<keyword evidence="1" id="KW-0732">Signal</keyword>
<proteinExistence type="predicted"/>
<evidence type="ECO:0000313" key="2">
    <source>
        <dbReference type="EMBL" id="SFB18809.1"/>
    </source>
</evidence>
<evidence type="ECO:0008006" key="4">
    <source>
        <dbReference type="Google" id="ProtNLM"/>
    </source>
</evidence>
<dbReference type="EMBL" id="FOKI01000016">
    <property type="protein sequence ID" value="SFB18809.1"/>
    <property type="molecule type" value="Genomic_DNA"/>
</dbReference>
<dbReference type="Gene3D" id="3.90.70.10">
    <property type="entry name" value="Cysteine proteinases"/>
    <property type="match status" value="1"/>
</dbReference>
<feature type="chain" id="PRO_5011675453" description="Peptidase_C39 like family protein" evidence="1">
    <location>
        <begin position="27"/>
        <end position="191"/>
    </location>
</feature>
<dbReference type="OrthoDB" id="9761789at2"/>
<dbReference type="Proteomes" id="UP000198619">
    <property type="component" value="Unassembled WGS sequence"/>
</dbReference>
<feature type="signal peptide" evidence="1">
    <location>
        <begin position="1"/>
        <end position="26"/>
    </location>
</feature>
<dbReference type="RefSeq" id="WP_090041466.1">
    <property type="nucleotide sequence ID" value="NZ_FOKI01000016.1"/>
</dbReference>
<evidence type="ECO:0000256" key="1">
    <source>
        <dbReference type="SAM" id="SignalP"/>
    </source>
</evidence>
<name>A0A1I0YZE3_9CLOT</name>
<protein>
    <recommendedName>
        <fullName evidence="4">Peptidase_C39 like family protein</fullName>
    </recommendedName>
</protein>
<dbReference type="STRING" id="84698.SAMN04488528_101660"/>
<sequence>MRKFKNLLNVFLIVTFVSCTSITVFAETIHYSQNPNIVQQAKTQWCWAASAEMAAKSIYPNTNRTQWDGVAQVKGSSSVNLPASSIECTTATNYICYNNANFKVEYFPWNMSSIRRDIMDYQKPLIFLAGYYDNYGNRNGGHFVVGDAVYEYSNYFRYRDPWDSTTHWVDYQAFCNGNYNSRQYEETVFAR</sequence>
<keyword evidence="3" id="KW-1185">Reference proteome</keyword>
<organism evidence="2 3">
    <name type="scientific">Clostridium frigidicarnis</name>
    <dbReference type="NCBI Taxonomy" id="84698"/>
    <lineage>
        <taxon>Bacteria</taxon>
        <taxon>Bacillati</taxon>
        <taxon>Bacillota</taxon>
        <taxon>Clostridia</taxon>
        <taxon>Eubacteriales</taxon>
        <taxon>Clostridiaceae</taxon>
        <taxon>Clostridium</taxon>
    </lineage>
</organism>
<dbReference type="PROSITE" id="PS51257">
    <property type="entry name" value="PROKAR_LIPOPROTEIN"/>
    <property type="match status" value="1"/>
</dbReference>
<evidence type="ECO:0000313" key="3">
    <source>
        <dbReference type="Proteomes" id="UP000198619"/>
    </source>
</evidence>
<dbReference type="AlphaFoldDB" id="A0A1I0YZE3"/>
<reference evidence="2 3" key="1">
    <citation type="submission" date="2016-10" db="EMBL/GenBank/DDBJ databases">
        <authorList>
            <person name="de Groot N.N."/>
        </authorList>
    </citation>
    <scope>NUCLEOTIDE SEQUENCE [LARGE SCALE GENOMIC DNA]</scope>
    <source>
        <strain evidence="2 3">DSM 12271</strain>
    </source>
</reference>
<accession>A0A1I0YZE3</accession>
<gene>
    <name evidence="2" type="ORF">SAMN04488528_101660</name>
</gene>